<evidence type="ECO:0000313" key="1">
    <source>
        <dbReference type="EMBL" id="MEM5291414.1"/>
    </source>
</evidence>
<gene>
    <name evidence="1" type="ORF">V4C55_37415</name>
</gene>
<proteinExistence type="predicted"/>
<evidence type="ECO:0000313" key="2">
    <source>
        <dbReference type="Proteomes" id="UP001494588"/>
    </source>
</evidence>
<organism evidence="1 2">
    <name type="scientific">Paraburkholderia sabiae</name>
    <dbReference type="NCBI Taxonomy" id="273251"/>
    <lineage>
        <taxon>Bacteria</taxon>
        <taxon>Pseudomonadati</taxon>
        <taxon>Pseudomonadota</taxon>
        <taxon>Betaproteobacteria</taxon>
        <taxon>Burkholderiales</taxon>
        <taxon>Burkholderiaceae</taxon>
        <taxon>Paraburkholderia</taxon>
    </lineage>
</organism>
<dbReference type="EMBL" id="JAZHGC010000050">
    <property type="protein sequence ID" value="MEM5291414.1"/>
    <property type="molecule type" value="Genomic_DNA"/>
</dbReference>
<dbReference type="Pfam" id="PF11387">
    <property type="entry name" value="DUF2795"/>
    <property type="match status" value="1"/>
</dbReference>
<dbReference type="RefSeq" id="WP_233472132.1">
    <property type="nucleotide sequence ID" value="NZ_CAJHCS010000041.1"/>
</dbReference>
<reference evidence="1 2" key="1">
    <citation type="submission" date="2024-01" db="EMBL/GenBank/DDBJ databases">
        <title>The diversity of rhizobia nodulating Mimosa spp. in eleven states of Brazil covering several biomes is determined by host plant, location, and edaphic factors.</title>
        <authorList>
            <person name="Rouws L."/>
            <person name="Barauna A."/>
            <person name="Beukes C."/>
            <person name="De Faria S.M."/>
            <person name="Gross E."/>
            <person name="Dos Reis Junior F.B."/>
            <person name="Simon M."/>
            <person name="Maluk M."/>
            <person name="Odee D.W."/>
            <person name="Kenicer G."/>
            <person name="Young J.P.W."/>
            <person name="Reis V.M."/>
            <person name="Zilli J."/>
            <person name="James E.K."/>
        </authorList>
    </citation>
    <scope>NUCLEOTIDE SEQUENCE [LARGE SCALE GENOMIC DNA]</scope>
    <source>
        <strain evidence="1 2">JPY77</strain>
    </source>
</reference>
<name>A0ABU9QPS1_9BURK</name>
<dbReference type="InterPro" id="IPR021527">
    <property type="entry name" value="DUF2795"/>
</dbReference>
<protein>
    <submittedName>
        <fullName evidence="1">DUF2795 domain-containing protein</fullName>
    </submittedName>
</protein>
<sequence>MKGASYPARKEELLRIANGNGADEEVMVVAEIRSSIPDASHGHLAATT</sequence>
<comment type="caution">
    <text evidence="1">The sequence shown here is derived from an EMBL/GenBank/DDBJ whole genome shotgun (WGS) entry which is preliminary data.</text>
</comment>
<accession>A0ABU9QPS1</accession>
<dbReference type="Proteomes" id="UP001494588">
    <property type="component" value="Unassembled WGS sequence"/>
</dbReference>
<keyword evidence="2" id="KW-1185">Reference proteome</keyword>